<evidence type="ECO:0008006" key="3">
    <source>
        <dbReference type="Google" id="ProtNLM"/>
    </source>
</evidence>
<evidence type="ECO:0000313" key="2">
    <source>
        <dbReference type="Proteomes" id="UP001295463"/>
    </source>
</evidence>
<gene>
    <name evidence="1" type="ORF">GEAMG1_1142</name>
</gene>
<organism evidence="1 2">
    <name type="scientific">Trichlorobacter ammonificans</name>
    <dbReference type="NCBI Taxonomy" id="2916410"/>
    <lineage>
        <taxon>Bacteria</taxon>
        <taxon>Pseudomonadati</taxon>
        <taxon>Thermodesulfobacteriota</taxon>
        <taxon>Desulfuromonadia</taxon>
        <taxon>Geobacterales</taxon>
        <taxon>Geobacteraceae</taxon>
        <taxon>Trichlorobacter</taxon>
    </lineage>
</organism>
<accession>A0ABM9D8R7</accession>
<keyword evidence="2" id="KW-1185">Reference proteome</keyword>
<proteinExistence type="predicted"/>
<name>A0ABM9D8R7_9BACT</name>
<dbReference type="Proteomes" id="UP001295463">
    <property type="component" value="Chromosome"/>
</dbReference>
<dbReference type="RefSeq" id="WP_305731823.1">
    <property type="nucleotide sequence ID" value="NZ_OW150024.1"/>
</dbReference>
<reference evidence="1 2" key="1">
    <citation type="submission" date="2022-03" db="EMBL/GenBank/DDBJ databases">
        <authorList>
            <person name="Koch H."/>
        </authorList>
    </citation>
    <scope>NUCLEOTIDE SEQUENCE [LARGE SCALE GENOMIC DNA]</scope>
    <source>
        <strain evidence="1 2">G1</strain>
    </source>
</reference>
<dbReference type="PROSITE" id="PS51257">
    <property type="entry name" value="PROKAR_LIPOPROTEIN"/>
    <property type="match status" value="1"/>
</dbReference>
<evidence type="ECO:0000313" key="1">
    <source>
        <dbReference type="EMBL" id="CAH2030956.1"/>
    </source>
</evidence>
<dbReference type="EMBL" id="OW150024">
    <property type="protein sequence ID" value="CAH2030956.1"/>
    <property type="molecule type" value="Genomic_DNA"/>
</dbReference>
<protein>
    <recommendedName>
        <fullName evidence="3">Lipoprotein</fullName>
    </recommendedName>
</protein>
<sequence length="203" mass="21536">MFSAALKSFGYVALGALMLALAGCASSDILLKPAYQPVGTAAGKGGVVVLAAQLDEGRADARVQWILGEVRDSGGKIKGNVVSDTSPLVLVRNALQQELLRAGYTVQVVDALPKGVARGVVLNGIVMKLDELSSLVKSEADCRISFAVEVWKDGIRTNTLSFESRSTDFAVKDREKLHYEVMQKALGSAFSRAVPALVDQLGK</sequence>